<accession>A0ABV0D3F6</accession>
<gene>
    <name evidence="1" type="ORF">ABFV72_03115</name>
</gene>
<keyword evidence="2" id="KW-1185">Reference proteome</keyword>
<dbReference type="EMBL" id="JBDLOB010000002">
    <property type="protein sequence ID" value="MEN8624994.1"/>
    <property type="molecule type" value="Genomic_DNA"/>
</dbReference>
<dbReference type="Proteomes" id="UP001414441">
    <property type="component" value="Unassembled WGS sequence"/>
</dbReference>
<evidence type="ECO:0008006" key="3">
    <source>
        <dbReference type="Google" id="ProtNLM"/>
    </source>
</evidence>
<reference evidence="1 2" key="1">
    <citation type="submission" date="2024-05" db="EMBL/GenBank/DDBJ databases">
        <title>Genome sequencing of Marine Estuary Bacteria, Pseudoalteromonas distincta strain FA, Psychrobacter proteolyticus strain EA, and Shewanella baltica strain CA.</title>
        <authorList>
            <person name="Dieffenbach S.A."/>
            <person name="Maclea K.S."/>
        </authorList>
    </citation>
    <scope>NUCLEOTIDE SEQUENCE [LARGE SCALE GENOMIC DNA]</scope>
    <source>
        <strain evidence="1 2">EA</strain>
    </source>
</reference>
<dbReference type="RefSeq" id="WP_347162408.1">
    <property type="nucleotide sequence ID" value="NZ_JBDLOB010000002.1"/>
</dbReference>
<sequence>MNRWIAIPSVCFLTTLALIGCEEEDGAYGTASSEITLTSFANSYDSKANATAIARIDETYRTGAREIKTTNLINSYSNQSLNDLDRTVLADDFEGRLENKDIEVNNRTVKRPIYEKNTNNQLDYQTTYKTLNLSGLRANSYVASTNVNNRYGIITDLNNYSEIPTNVAFPEGSVCYIPVVTSERSFLAFNEKNKTGYASIERWIEVAKTRFSADRDHRTSQFGVGVGNQQQAAQVMFFEYDDQPAYEYSGVEYGKDVYEANYVAKGSTDLNTDSRFDVVDCTIVNEVAGDFLAEQIERYY</sequence>
<name>A0ABV0D3F6_9GAMM</name>
<evidence type="ECO:0000313" key="2">
    <source>
        <dbReference type="Proteomes" id="UP001414441"/>
    </source>
</evidence>
<comment type="caution">
    <text evidence="1">The sequence shown here is derived from an EMBL/GenBank/DDBJ whole genome shotgun (WGS) entry which is preliminary data.</text>
</comment>
<organism evidence="1 2">
    <name type="scientific">Psychrobacter proteolyticus</name>
    <dbReference type="NCBI Taxonomy" id="147825"/>
    <lineage>
        <taxon>Bacteria</taxon>
        <taxon>Pseudomonadati</taxon>
        <taxon>Pseudomonadota</taxon>
        <taxon>Gammaproteobacteria</taxon>
        <taxon>Moraxellales</taxon>
        <taxon>Moraxellaceae</taxon>
        <taxon>Psychrobacter</taxon>
    </lineage>
</organism>
<dbReference type="PROSITE" id="PS51257">
    <property type="entry name" value="PROKAR_LIPOPROTEIN"/>
    <property type="match status" value="1"/>
</dbReference>
<proteinExistence type="predicted"/>
<evidence type="ECO:0000313" key="1">
    <source>
        <dbReference type="EMBL" id="MEN8624994.1"/>
    </source>
</evidence>
<protein>
    <recommendedName>
        <fullName evidence="3">Lipoprotein</fullName>
    </recommendedName>
</protein>